<reference evidence="2 3" key="1">
    <citation type="submission" date="2021-06" db="EMBL/GenBank/DDBJ databases">
        <authorList>
            <person name="Kallberg Y."/>
            <person name="Tangrot J."/>
            <person name="Rosling A."/>
        </authorList>
    </citation>
    <scope>NUCLEOTIDE SEQUENCE [LARGE SCALE GENOMIC DNA]</scope>
    <source>
        <strain evidence="2 3">120-4 pot B 10/14</strain>
    </source>
</reference>
<keyword evidence="1" id="KW-0472">Membrane</keyword>
<keyword evidence="1" id="KW-0812">Transmembrane</keyword>
<feature type="transmembrane region" description="Helical" evidence="1">
    <location>
        <begin position="44"/>
        <end position="63"/>
    </location>
</feature>
<protein>
    <submittedName>
        <fullName evidence="2">24453_t:CDS:1</fullName>
    </submittedName>
</protein>
<evidence type="ECO:0000313" key="3">
    <source>
        <dbReference type="Proteomes" id="UP000789901"/>
    </source>
</evidence>
<keyword evidence="1" id="KW-1133">Transmembrane helix</keyword>
<comment type="caution">
    <text evidence="2">The sequence shown here is derived from an EMBL/GenBank/DDBJ whole genome shotgun (WGS) entry which is preliminary data.</text>
</comment>
<keyword evidence="3" id="KW-1185">Reference proteome</keyword>
<dbReference type="EMBL" id="CAJVQB010067335">
    <property type="protein sequence ID" value="CAG8841917.1"/>
    <property type="molecule type" value="Genomic_DNA"/>
</dbReference>
<accession>A0ABN7WVR7</accession>
<gene>
    <name evidence="2" type="ORF">GMARGA_LOCUS35698</name>
</gene>
<evidence type="ECO:0000313" key="2">
    <source>
        <dbReference type="EMBL" id="CAG8841917.1"/>
    </source>
</evidence>
<evidence type="ECO:0000256" key="1">
    <source>
        <dbReference type="SAM" id="Phobius"/>
    </source>
</evidence>
<name>A0ABN7WVR7_GIGMA</name>
<sequence>MADNYIKTVYVLEEEELAKHLLRHLKDVYDEYLNLFNKYLQRHYLIVALSGVITLFGIVILVIKCYGMESLLFGFKAVQSSFASLVSGGSILAFGGSFLFSGFGKQTIDEHKNDPKDSAVKLCIERDLREKLEETIKKLRKKRDLMETVLGYQAFWSVIASVAVLMLVGVDFLNLFPDIYIGIGLDCLLSLAGLIKDVNLSSDDKIEILYLLRGLNPDISHMKVEKFCDELGLVKHTESTSLLGTNKNYSSKSRFIESINQIELRAKNEIFENYFNLGESLKKCLKNNSQDFNNVIGKEIIRKFSSIESKIKEQIFTHFFDFGKELSGFFERYPQKKPKNLLAEEIDVAHNALKIYNIFNEIGKNKIKLIKTFSVSTVGKFTKNEINFIIDANKKFLMDNDTHV</sequence>
<organism evidence="2 3">
    <name type="scientific">Gigaspora margarita</name>
    <dbReference type="NCBI Taxonomy" id="4874"/>
    <lineage>
        <taxon>Eukaryota</taxon>
        <taxon>Fungi</taxon>
        <taxon>Fungi incertae sedis</taxon>
        <taxon>Mucoromycota</taxon>
        <taxon>Glomeromycotina</taxon>
        <taxon>Glomeromycetes</taxon>
        <taxon>Diversisporales</taxon>
        <taxon>Gigasporaceae</taxon>
        <taxon>Gigaspora</taxon>
    </lineage>
</organism>
<feature type="transmembrane region" description="Helical" evidence="1">
    <location>
        <begin position="83"/>
        <end position="103"/>
    </location>
</feature>
<proteinExistence type="predicted"/>
<feature type="transmembrane region" description="Helical" evidence="1">
    <location>
        <begin position="149"/>
        <end position="173"/>
    </location>
</feature>
<dbReference type="Proteomes" id="UP000789901">
    <property type="component" value="Unassembled WGS sequence"/>
</dbReference>